<comment type="similarity">
    <text evidence="1">Belongs to the SEC6 family.</text>
</comment>
<protein>
    <recommendedName>
        <fullName evidence="5">Tumor necrosis factor alpha-induced protein 2</fullName>
    </recommendedName>
</protein>
<organism evidence="3 4">
    <name type="scientific">Gouania willdenowi</name>
    <name type="common">Blunt-snouted clingfish</name>
    <name type="synonym">Lepadogaster willdenowi</name>
    <dbReference type="NCBI Taxonomy" id="441366"/>
    <lineage>
        <taxon>Eukaryota</taxon>
        <taxon>Metazoa</taxon>
        <taxon>Chordata</taxon>
        <taxon>Craniata</taxon>
        <taxon>Vertebrata</taxon>
        <taxon>Euteleostomi</taxon>
        <taxon>Actinopterygii</taxon>
        <taxon>Neopterygii</taxon>
        <taxon>Teleostei</taxon>
        <taxon>Neoteleostei</taxon>
        <taxon>Acanthomorphata</taxon>
        <taxon>Ovalentaria</taxon>
        <taxon>Blenniimorphae</taxon>
        <taxon>Blenniiformes</taxon>
        <taxon>Gobiesocoidei</taxon>
        <taxon>Gobiesocidae</taxon>
        <taxon>Gobiesocinae</taxon>
        <taxon>Gouania</taxon>
    </lineage>
</organism>
<sequence>MRSRSRDLLLACFMKKFHFFRRKLSASSEGTGAIVSDGPQTPINAELPHRERLPSHSSIVVPTFEQLLQEQQFSEAAQLLIERENDLFKNTTEIHQEDEKVLKLEEDRGILEKQVLQFVQSSFSLNPEDHTSMAPLISAVGAITLDEKQDLLWEHRRVGIPAWRPCRWRMHHDSMLRSLIEDRIDNPCNCSPIQLDDHSSIRAEIQNMGRQMKEDLLLVVKVLKKCYPPSMDICNFYASQYHQIFSARLRIIAEFGLDDMDCTFLLRWVNEFYPRIFQKQELADEIKLASLSKLLSPQLLDPLVEQYLSKMQTELNTFNTKVLEEEKENYDRRMKLKMEDGCYVSSLAIDIIELVNGGVSSAQTVTGDLEKAQELSNQLTSVLQRFKVFQEKVVRQYSSNSKAQIKAHLGCIEQFRDVLIRETKRHLFSEVVREECLSILMDMKQSAHEYLLNPVHRELKPHYQKLGTSEWLNNKNQFNKLLKALEEQIHELQGSTPTCHQELMGRLHQEVTREYVTRLLRADVKLKDKERQHKAYETVMNNAESLQHLFTKLQGSQNDWLKEILTKIAEVLKLQDVPAIQIQIAQLGSAHPDFSERHVISLLKLKPNLSKADQRTIRDSFSDALKEVNNRVQTSLFFSKVK</sequence>
<evidence type="ECO:0000313" key="4">
    <source>
        <dbReference type="Proteomes" id="UP000694680"/>
    </source>
</evidence>
<dbReference type="GO" id="GO:0006887">
    <property type="term" value="P:exocytosis"/>
    <property type="evidence" value="ECO:0007669"/>
    <property type="project" value="InterPro"/>
</dbReference>
<feature type="coiled-coil region" evidence="2">
    <location>
        <begin position="468"/>
        <end position="495"/>
    </location>
</feature>
<keyword evidence="4" id="KW-1185">Reference proteome</keyword>
<evidence type="ECO:0000256" key="1">
    <source>
        <dbReference type="ARBA" id="ARBA00009447"/>
    </source>
</evidence>
<dbReference type="Proteomes" id="UP000694680">
    <property type="component" value="Chromosome 22"/>
</dbReference>
<dbReference type="Pfam" id="PF06046">
    <property type="entry name" value="Sec6"/>
    <property type="match status" value="1"/>
</dbReference>
<reference evidence="3" key="2">
    <citation type="submission" date="2025-08" db="UniProtKB">
        <authorList>
            <consortium name="Ensembl"/>
        </authorList>
    </citation>
    <scope>IDENTIFICATION</scope>
</reference>
<name>A0A8C5HQ14_GOUWI</name>
<evidence type="ECO:0000313" key="3">
    <source>
        <dbReference type="Ensembl" id="ENSGWIP00000048198.1"/>
    </source>
</evidence>
<accession>A0A8C5HQ14</accession>
<evidence type="ECO:0008006" key="5">
    <source>
        <dbReference type="Google" id="ProtNLM"/>
    </source>
</evidence>
<dbReference type="GO" id="GO:0051601">
    <property type="term" value="P:exocyst localization"/>
    <property type="evidence" value="ECO:0007669"/>
    <property type="project" value="TreeGrafter"/>
</dbReference>
<dbReference type="AlphaFoldDB" id="A0A8C5HQ14"/>
<dbReference type="GO" id="GO:0000145">
    <property type="term" value="C:exocyst"/>
    <property type="evidence" value="ECO:0007669"/>
    <property type="project" value="InterPro"/>
</dbReference>
<dbReference type="InterPro" id="IPR042532">
    <property type="entry name" value="EXOC3/Sec6_C"/>
</dbReference>
<dbReference type="PANTHER" id="PTHR21292:SF4">
    <property type="entry name" value="TUMOR NECROSIS FACTOR ALPHA-INDUCED PROTEIN 2"/>
    <property type="match status" value="1"/>
</dbReference>
<dbReference type="Ensembl" id="ENSGWIT00000052120.1">
    <property type="protein sequence ID" value="ENSGWIP00000048198.1"/>
    <property type="gene ID" value="ENSGWIG00000023644.1"/>
</dbReference>
<dbReference type="Gene3D" id="1.10.357.70">
    <property type="entry name" value="Exocyst complex component Sec6, C-terminal domain"/>
    <property type="match status" value="1"/>
</dbReference>
<keyword evidence="2" id="KW-0175">Coiled coil</keyword>
<dbReference type="OrthoDB" id="190098at2759"/>
<gene>
    <name evidence="3" type="primary">tnfaip2</name>
</gene>
<evidence type="ECO:0000256" key="2">
    <source>
        <dbReference type="SAM" id="Coils"/>
    </source>
</evidence>
<reference evidence="3" key="1">
    <citation type="submission" date="2020-06" db="EMBL/GenBank/DDBJ databases">
        <authorList>
            <consortium name="Wellcome Sanger Institute Data Sharing"/>
        </authorList>
    </citation>
    <scope>NUCLEOTIDE SEQUENCE [LARGE SCALE GENOMIC DNA]</scope>
</reference>
<reference evidence="3" key="3">
    <citation type="submission" date="2025-09" db="UniProtKB">
        <authorList>
            <consortium name="Ensembl"/>
        </authorList>
    </citation>
    <scope>IDENTIFICATION</scope>
</reference>
<dbReference type="InterPro" id="IPR010326">
    <property type="entry name" value="EXOC3/Sec6"/>
</dbReference>
<dbReference type="GO" id="GO:0000149">
    <property type="term" value="F:SNARE binding"/>
    <property type="evidence" value="ECO:0007669"/>
    <property type="project" value="TreeGrafter"/>
</dbReference>
<dbReference type="PANTHER" id="PTHR21292">
    <property type="entry name" value="EXOCYST COMPLEX COMPONENT SEC6-RELATED"/>
    <property type="match status" value="1"/>
</dbReference>
<proteinExistence type="inferred from homology"/>